<dbReference type="InterPro" id="IPR016431">
    <property type="entry name" value="Pyrv-formate_lyase-activ_prd"/>
</dbReference>
<dbReference type="PANTHER" id="PTHR43075">
    <property type="entry name" value="FORMATE LYASE ACTIVATING ENZYME, PUTATIVE (AFU_ORTHOLOGUE AFUA_2G15630)-RELATED"/>
    <property type="match status" value="1"/>
</dbReference>
<dbReference type="Pfam" id="PF04055">
    <property type="entry name" value="Radical_SAM"/>
    <property type="match status" value="1"/>
</dbReference>
<dbReference type="GO" id="GO:0051536">
    <property type="term" value="F:iron-sulfur cluster binding"/>
    <property type="evidence" value="ECO:0007669"/>
    <property type="project" value="UniProtKB-KW"/>
</dbReference>
<reference evidence="7" key="2">
    <citation type="journal article" date="2012" name="PLoS ONE">
        <title>A Deeply Branching Thermophilic Bacterium with an Ancient Acetyl-CoA Pathway Dominates a Subsurface Ecosystem.</title>
        <authorList>
            <person name="Takami H."/>
            <person name="Noguchi H."/>
            <person name="Takaki Y."/>
            <person name="Uchiyama I."/>
            <person name="Toyoda A."/>
            <person name="Nishi S."/>
            <person name="Chee G.-J."/>
            <person name="Arai W."/>
            <person name="Nunoura T."/>
            <person name="Itoh T."/>
            <person name="Hattori M."/>
            <person name="Takai K."/>
        </authorList>
    </citation>
    <scope>NUCLEOTIDE SEQUENCE</scope>
</reference>
<sequence length="310" mass="35197">MITENAAYPSYLALYERGELRRRVEEAQRRLAACTLCPRVCRANRLNNKIGQCNVGRWALVSSFGPHFGEERVLRGRHGSGTVFFAGCNLRCQYCQNYEISQLLDGAAVSPERLAEIFLDIQEMGCHNLNLVTPTHVIAQILEALELAIPQGFRLPIVYNTSGYDSVAALKLLDGVVDIYMPDLKYSDSQIAKKYSGIEHYWEVAKAAFREMHHQVGDLVVENGLAQRGLLIRHLVLPNGLAGSREVLRFIAEELSRDSWVNIMAQYHPTYKAFEYSELSRRITSKEYWEVVEYARALGLHRGIPLEYSD</sequence>
<feature type="binding site" evidence="5">
    <location>
        <position position="95"/>
    </location>
    <ligand>
        <name>[4Fe-4S] cluster</name>
        <dbReference type="ChEBI" id="CHEBI:49883"/>
        <note>4Fe-4S-S-AdoMet</note>
    </ligand>
</feature>
<organism evidence="7">
    <name type="scientific">uncultured Acetothermia bacterium</name>
    <dbReference type="NCBI Taxonomy" id="236499"/>
    <lineage>
        <taxon>Bacteria</taxon>
        <taxon>Candidatus Bipolaricaulota</taxon>
        <taxon>environmental samples</taxon>
    </lineage>
</organism>
<feature type="domain" description="Radical SAM core" evidence="6">
    <location>
        <begin position="83"/>
        <end position="213"/>
    </location>
</feature>
<evidence type="ECO:0000256" key="2">
    <source>
        <dbReference type="ARBA" id="ARBA00022723"/>
    </source>
</evidence>
<keyword evidence="3 5" id="KW-0408">Iron</keyword>
<dbReference type="InterPro" id="IPR040085">
    <property type="entry name" value="MJ0674-like"/>
</dbReference>
<dbReference type="SFLD" id="SFLDS00029">
    <property type="entry name" value="Radical_SAM"/>
    <property type="match status" value="1"/>
</dbReference>
<keyword evidence="4 5" id="KW-0411">Iron-sulfur</keyword>
<keyword evidence="7" id="KW-0670">Pyruvate</keyword>
<name>H5SHA1_9BACT</name>
<feature type="binding site" evidence="5">
    <location>
        <position position="88"/>
    </location>
    <ligand>
        <name>[4Fe-4S] cluster</name>
        <dbReference type="ChEBI" id="CHEBI:49883"/>
        <note>4Fe-4S-S-AdoMet</note>
    </ligand>
</feature>
<keyword evidence="2 5" id="KW-0479">Metal-binding</keyword>
<proteinExistence type="predicted"/>
<reference evidence="7" key="1">
    <citation type="journal article" date="2005" name="Environ. Microbiol.">
        <title>Genetic and functional properties of uncultivated thermophilic crenarchaeotes from a subsurface gold mine as revealed by analysis of genome fragments.</title>
        <authorList>
            <person name="Nunoura T."/>
            <person name="Hirayama H."/>
            <person name="Takami H."/>
            <person name="Oida H."/>
            <person name="Nishi S."/>
            <person name="Shimamura S."/>
            <person name="Suzuki Y."/>
            <person name="Inagaki F."/>
            <person name="Takai K."/>
            <person name="Nealson K.H."/>
            <person name="Horikoshi K."/>
        </authorList>
    </citation>
    <scope>NUCLEOTIDE SEQUENCE</scope>
</reference>
<protein>
    <submittedName>
        <fullName evidence="7">Pyruvate formate lyase activating enzyme</fullName>
    </submittedName>
</protein>
<dbReference type="CDD" id="cd01335">
    <property type="entry name" value="Radical_SAM"/>
    <property type="match status" value="1"/>
</dbReference>
<comment type="cofactor">
    <cofactor evidence="5">
        <name>[4Fe-4S] cluster</name>
        <dbReference type="ChEBI" id="CHEBI:49883"/>
    </cofactor>
    <text evidence="5">Binds 1 [4Fe-4S] cluster. The cluster is coordinated with 3 cysteines and an exchangeable S-adenosyl-L-methionine.</text>
</comment>
<evidence type="ECO:0000313" key="7">
    <source>
        <dbReference type="EMBL" id="BAL55537.1"/>
    </source>
</evidence>
<evidence type="ECO:0000256" key="1">
    <source>
        <dbReference type="ARBA" id="ARBA00022691"/>
    </source>
</evidence>
<dbReference type="InterPro" id="IPR007197">
    <property type="entry name" value="rSAM"/>
</dbReference>
<dbReference type="SFLD" id="SFLDG01099">
    <property type="entry name" value="Uncharacterised_Radical_SAM_Su"/>
    <property type="match status" value="1"/>
</dbReference>
<dbReference type="EMBL" id="AP011720">
    <property type="protein sequence ID" value="BAL55537.1"/>
    <property type="molecule type" value="Genomic_DNA"/>
</dbReference>
<keyword evidence="7" id="KW-0456">Lyase</keyword>
<feature type="binding site" evidence="5">
    <location>
        <position position="92"/>
    </location>
    <ligand>
        <name>[4Fe-4S] cluster</name>
        <dbReference type="ChEBI" id="CHEBI:49883"/>
        <note>4Fe-4S-S-AdoMet</note>
    </ligand>
</feature>
<dbReference type="PIRSF" id="PIRSF004869">
    <property type="entry name" value="PflX_prd"/>
    <property type="match status" value="1"/>
</dbReference>
<evidence type="ECO:0000256" key="3">
    <source>
        <dbReference type="ARBA" id="ARBA00023004"/>
    </source>
</evidence>
<dbReference type="PANTHER" id="PTHR43075:SF1">
    <property type="entry name" value="FORMATE LYASE ACTIVATING ENZYME, PUTATIVE (AFU_ORTHOLOGUE AFUA_2G15630)-RELATED"/>
    <property type="match status" value="1"/>
</dbReference>
<evidence type="ECO:0000259" key="6">
    <source>
        <dbReference type="Pfam" id="PF04055"/>
    </source>
</evidence>
<dbReference type="InterPro" id="IPR013785">
    <property type="entry name" value="Aldolase_TIM"/>
</dbReference>
<dbReference type="Gene3D" id="3.20.20.70">
    <property type="entry name" value="Aldolase class I"/>
    <property type="match status" value="1"/>
</dbReference>
<dbReference type="SUPFAM" id="SSF102114">
    <property type="entry name" value="Radical SAM enzymes"/>
    <property type="match status" value="1"/>
</dbReference>
<accession>H5SHA1</accession>
<dbReference type="InterPro" id="IPR058240">
    <property type="entry name" value="rSAM_sf"/>
</dbReference>
<evidence type="ECO:0000256" key="5">
    <source>
        <dbReference type="PIRSR" id="PIRSR004869-50"/>
    </source>
</evidence>
<gene>
    <name evidence="7" type="ORF">HGMM_F28H07C11</name>
</gene>
<keyword evidence="1 5" id="KW-0949">S-adenosyl-L-methionine</keyword>
<dbReference type="GO" id="GO:0016829">
    <property type="term" value="F:lyase activity"/>
    <property type="evidence" value="ECO:0007669"/>
    <property type="project" value="UniProtKB-KW"/>
</dbReference>
<dbReference type="GO" id="GO:0046872">
    <property type="term" value="F:metal ion binding"/>
    <property type="evidence" value="ECO:0007669"/>
    <property type="project" value="UniProtKB-KW"/>
</dbReference>
<dbReference type="AlphaFoldDB" id="H5SHA1"/>
<evidence type="ECO:0000256" key="4">
    <source>
        <dbReference type="ARBA" id="ARBA00023014"/>
    </source>
</evidence>